<evidence type="ECO:0000313" key="3">
    <source>
        <dbReference type="Proteomes" id="UP000058305"/>
    </source>
</evidence>
<dbReference type="SMART" id="SM01007">
    <property type="entry name" value="Aldolase_II"/>
    <property type="match status" value="1"/>
</dbReference>
<evidence type="ECO:0000313" key="2">
    <source>
        <dbReference type="EMBL" id="AMB57523.1"/>
    </source>
</evidence>
<dbReference type="Pfam" id="PF00596">
    <property type="entry name" value="Aldolase_II"/>
    <property type="match status" value="1"/>
</dbReference>
<evidence type="ECO:0000259" key="1">
    <source>
        <dbReference type="SMART" id="SM01007"/>
    </source>
</evidence>
<dbReference type="InterPro" id="IPR001303">
    <property type="entry name" value="Aldolase_II/adducin_N"/>
</dbReference>
<accession>A0A0Y0N533</accession>
<proteinExistence type="predicted"/>
<dbReference type="KEGG" id="mvd:AWU67_00110"/>
<dbReference type="SUPFAM" id="SSF53639">
    <property type="entry name" value="AraD/HMP-PK domain-like"/>
    <property type="match status" value="1"/>
</dbReference>
<reference evidence="3" key="2">
    <citation type="submission" date="2016-01" db="EMBL/GenBank/DDBJ databases">
        <title>First complete genome sequence of a species in the genus Microterricola, an extremophilic cold active enzyme producing strain ERGS5:02 isolated from Sikkim Himalaya.</title>
        <authorList>
            <person name="Kumar R."/>
            <person name="Singh D."/>
            <person name="Swarnkar M.K."/>
        </authorList>
    </citation>
    <scope>NUCLEOTIDE SEQUENCE [LARGE SCALE GENOMIC DNA]</scope>
    <source>
        <strain evidence="3">ERGS5:02</strain>
    </source>
</reference>
<reference evidence="2 3" key="1">
    <citation type="journal article" date="2016" name="J. Biotechnol.">
        <title>First complete genome sequence of a species in the genus Microterricola, an extremophilic cold active enzyme producing bacterial strain ERGS5:02 isolated from Sikkim Himalaya.</title>
        <authorList>
            <person name="Himanshu"/>
            <person name="Swarnkar M.K."/>
            <person name="Singh D."/>
            <person name="Kumar R."/>
        </authorList>
    </citation>
    <scope>NUCLEOTIDE SEQUENCE [LARGE SCALE GENOMIC DNA]</scope>
    <source>
        <strain evidence="2 3">ERGS5:02</strain>
    </source>
</reference>
<protein>
    <recommendedName>
        <fullName evidence="1">Class II aldolase/adducin N-terminal domain-containing protein</fullName>
    </recommendedName>
</protein>
<sequence>MDGGRAMTAVKNALQGALEEIVRVSRELGSDPALVLHGGGNTSIKAMGEDVTGEQIELVLVKGSGWDLGTIESQGFAPLRRARLLQLLRLEKLSDSSMVNELRQASLSASAPTASIEALLHAHLPARVVLHSHADAIVALTDQPDGLRRAAEVLGERVAVLPYIMPGFDLARMVASTELADADAIVLANHGLFTFADDADAALDRHRALVAAASAALGMEHWGVEGEIVQRAGTPIELATLRRDIARTAGRPLLLRQSASERALRFAGRDDLAAVTSRGTATPEHVIRTKRVPLLGVDVDDYSERYLRYVAENRGDGEYTVLDPAPASSSTPSSAC</sequence>
<gene>
    <name evidence="2" type="ORF">AWU67_00110</name>
</gene>
<name>A0A0Y0N533_9MICO</name>
<dbReference type="Proteomes" id="UP000058305">
    <property type="component" value="Chromosome"/>
</dbReference>
<keyword evidence="3" id="KW-1185">Reference proteome</keyword>
<dbReference type="EMBL" id="CP014145">
    <property type="protein sequence ID" value="AMB57523.1"/>
    <property type="molecule type" value="Genomic_DNA"/>
</dbReference>
<feature type="domain" description="Class II aldolase/adducin N-terminal" evidence="1">
    <location>
        <begin position="19"/>
        <end position="217"/>
    </location>
</feature>
<dbReference type="Gene3D" id="3.40.225.10">
    <property type="entry name" value="Class II aldolase/adducin N-terminal domain"/>
    <property type="match status" value="1"/>
</dbReference>
<dbReference type="InterPro" id="IPR036409">
    <property type="entry name" value="Aldolase_II/adducin_N_sf"/>
</dbReference>
<organism evidence="2 3">
    <name type="scientific">Microterricola viridarii</name>
    <dbReference type="NCBI Taxonomy" id="412690"/>
    <lineage>
        <taxon>Bacteria</taxon>
        <taxon>Bacillati</taxon>
        <taxon>Actinomycetota</taxon>
        <taxon>Actinomycetes</taxon>
        <taxon>Micrococcales</taxon>
        <taxon>Microbacteriaceae</taxon>
        <taxon>Microterricola</taxon>
    </lineage>
</organism>
<dbReference type="AlphaFoldDB" id="A0A0Y0N533"/>